<dbReference type="SUPFAM" id="SSF75304">
    <property type="entry name" value="Amidase signature (AS) enzymes"/>
    <property type="match status" value="1"/>
</dbReference>
<proteinExistence type="predicted"/>
<dbReference type="Proteomes" id="UP000518752">
    <property type="component" value="Unassembled WGS sequence"/>
</dbReference>
<dbReference type="AlphaFoldDB" id="A0A8H5MB66"/>
<comment type="caution">
    <text evidence="2">The sequence shown here is derived from an EMBL/GenBank/DDBJ whole genome shotgun (WGS) entry which is preliminary data.</text>
</comment>
<keyword evidence="3" id="KW-1185">Reference proteome</keyword>
<dbReference type="Pfam" id="PF01425">
    <property type="entry name" value="Amidase"/>
    <property type="match status" value="1"/>
</dbReference>
<gene>
    <name evidence="2" type="ORF">D9757_006553</name>
</gene>
<dbReference type="InterPro" id="IPR036928">
    <property type="entry name" value="AS_sf"/>
</dbReference>
<sequence length="94" mass="10682">MSVHDLYRLTASEALQRIRSDQITVEEYARSLLKRIESRDSQVQAWAYLDPNLVLSEARALDAVPRDKRGPLHGVAIAVKDNYYTKGINNQKLA</sequence>
<dbReference type="EMBL" id="JAACJN010000031">
    <property type="protein sequence ID" value="KAF5387487.1"/>
    <property type="molecule type" value="Genomic_DNA"/>
</dbReference>
<protein>
    <recommendedName>
        <fullName evidence="1">Amidase domain-containing protein</fullName>
    </recommendedName>
</protein>
<evidence type="ECO:0000313" key="3">
    <source>
        <dbReference type="Proteomes" id="UP000518752"/>
    </source>
</evidence>
<dbReference type="InterPro" id="IPR023631">
    <property type="entry name" value="Amidase_dom"/>
</dbReference>
<name>A0A8H5MB66_9AGAR</name>
<dbReference type="PANTHER" id="PTHR11895">
    <property type="entry name" value="TRANSAMIDASE"/>
    <property type="match status" value="1"/>
</dbReference>
<accession>A0A8H5MB66</accession>
<organism evidence="2 3">
    <name type="scientific">Collybiopsis confluens</name>
    <dbReference type="NCBI Taxonomy" id="2823264"/>
    <lineage>
        <taxon>Eukaryota</taxon>
        <taxon>Fungi</taxon>
        <taxon>Dikarya</taxon>
        <taxon>Basidiomycota</taxon>
        <taxon>Agaricomycotina</taxon>
        <taxon>Agaricomycetes</taxon>
        <taxon>Agaricomycetidae</taxon>
        <taxon>Agaricales</taxon>
        <taxon>Marasmiineae</taxon>
        <taxon>Omphalotaceae</taxon>
        <taxon>Collybiopsis</taxon>
    </lineage>
</organism>
<dbReference type="GO" id="GO:0003824">
    <property type="term" value="F:catalytic activity"/>
    <property type="evidence" value="ECO:0007669"/>
    <property type="project" value="InterPro"/>
</dbReference>
<dbReference type="OrthoDB" id="6428749at2759"/>
<dbReference type="PANTHER" id="PTHR11895:SF7">
    <property type="entry name" value="GLUTAMYL-TRNA(GLN) AMIDOTRANSFERASE SUBUNIT A, MITOCHONDRIAL"/>
    <property type="match status" value="1"/>
</dbReference>
<evidence type="ECO:0000313" key="2">
    <source>
        <dbReference type="EMBL" id="KAF5387487.1"/>
    </source>
</evidence>
<dbReference type="InterPro" id="IPR000120">
    <property type="entry name" value="Amidase"/>
</dbReference>
<feature type="domain" description="Amidase" evidence="1">
    <location>
        <begin position="29"/>
        <end position="89"/>
    </location>
</feature>
<evidence type="ECO:0000259" key="1">
    <source>
        <dbReference type="Pfam" id="PF01425"/>
    </source>
</evidence>
<dbReference type="Gene3D" id="3.90.1300.10">
    <property type="entry name" value="Amidase signature (AS) domain"/>
    <property type="match status" value="1"/>
</dbReference>
<reference evidence="2 3" key="1">
    <citation type="journal article" date="2020" name="ISME J.">
        <title>Uncovering the hidden diversity of litter-decomposition mechanisms in mushroom-forming fungi.</title>
        <authorList>
            <person name="Floudas D."/>
            <person name="Bentzer J."/>
            <person name="Ahren D."/>
            <person name="Johansson T."/>
            <person name="Persson P."/>
            <person name="Tunlid A."/>
        </authorList>
    </citation>
    <scope>NUCLEOTIDE SEQUENCE [LARGE SCALE GENOMIC DNA]</scope>
    <source>
        <strain evidence="2 3">CBS 406.79</strain>
    </source>
</reference>